<dbReference type="RefSeq" id="WP_309902749.1">
    <property type="nucleotide sequence ID" value="NZ_JAVDRF010000005.1"/>
</dbReference>
<evidence type="ECO:0000313" key="1">
    <source>
        <dbReference type="EMBL" id="MDR6537119.1"/>
    </source>
</evidence>
<sequence length="127" mass="13921">MHLEPFVSVDGIPFSISREEIVKTRGQPARAGRNGVGLHELDYASVIFRFQGGGRLEEITLQAPVVNFGNLAVPFGALAPFVRREDPGVFERAGFVVSPRFGLAFDPDEPCWVTALAVHCLDAWRAL</sequence>
<reference evidence="1 2" key="1">
    <citation type="submission" date="2023-07" db="EMBL/GenBank/DDBJ databases">
        <title>Sorghum-associated microbial communities from plants grown in Nebraska, USA.</title>
        <authorList>
            <person name="Schachtman D."/>
        </authorList>
    </citation>
    <scope>NUCLEOTIDE SEQUENCE [LARGE SCALE GENOMIC DNA]</scope>
    <source>
        <strain evidence="1 2">DS1781</strain>
    </source>
</reference>
<dbReference type="Proteomes" id="UP001184230">
    <property type="component" value="Unassembled WGS sequence"/>
</dbReference>
<evidence type="ECO:0000313" key="2">
    <source>
        <dbReference type="Proteomes" id="UP001184230"/>
    </source>
</evidence>
<dbReference type="EMBL" id="JAVDRF010000005">
    <property type="protein sequence ID" value="MDR6537119.1"/>
    <property type="molecule type" value="Genomic_DNA"/>
</dbReference>
<keyword evidence="2" id="KW-1185">Reference proteome</keyword>
<protein>
    <submittedName>
        <fullName evidence="1">Uncharacterized protein</fullName>
    </submittedName>
</protein>
<comment type="caution">
    <text evidence="1">The sequence shown here is derived from an EMBL/GenBank/DDBJ whole genome shotgun (WGS) entry which is preliminary data.</text>
</comment>
<gene>
    <name evidence="1" type="ORF">J2739_002892</name>
</gene>
<accession>A0ABU1NF84</accession>
<proteinExistence type="predicted"/>
<organism evidence="1 2">
    <name type="scientific">Variovorax soli</name>
    <dbReference type="NCBI Taxonomy" id="376815"/>
    <lineage>
        <taxon>Bacteria</taxon>
        <taxon>Pseudomonadati</taxon>
        <taxon>Pseudomonadota</taxon>
        <taxon>Betaproteobacteria</taxon>
        <taxon>Burkholderiales</taxon>
        <taxon>Comamonadaceae</taxon>
        <taxon>Variovorax</taxon>
    </lineage>
</organism>
<name>A0ABU1NF84_9BURK</name>